<keyword evidence="3" id="KW-1185">Reference proteome</keyword>
<feature type="signal peptide" evidence="1">
    <location>
        <begin position="1"/>
        <end position="18"/>
    </location>
</feature>
<feature type="chain" id="PRO_5044848189" description="rRNA N-glycosidase" evidence="1">
    <location>
        <begin position="19"/>
        <end position="188"/>
    </location>
</feature>
<accession>A0ABD2XZY8</accession>
<dbReference type="EMBL" id="JBJUIK010000016">
    <property type="protein sequence ID" value="KAL3500326.1"/>
    <property type="molecule type" value="Genomic_DNA"/>
</dbReference>
<reference evidence="2 3" key="1">
    <citation type="submission" date="2024-11" db="EMBL/GenBank/DDBJ databases">
        <title>A near-complete genome assembly of Cinchona calisaya.</title>
        <authorList>
            <person name="Lian D.C."/>
            <person name="Zhao X.W."/>
            <person name="Wei L."/>
        </authorList>
    </citation>
    <scope>NUCLEOTIDE SEQUENCE [LARGE SCALE GENOMIC DNA]</scope>
    <source>
        <tissue evidence="2">Nenye</tissue>
    </source>
</reference>
<evidence type="ECO:0000313" key="2">
    <source>
        <dbReference type="EMBL" id="KAL3500326.1"/>
    </source>
</evidence>
<proteinExistence type="predicted"/>
<protein>
    <recommendedName>
        <fullName evidence="4">rRNA N-glycosidase</fullName>
    </recommendedName>
</protein>
<name>A0ABD2XZY8_9GENT</name>
<dbReference type="Proteomes" id="UP001630127">
    <property type="component" value="Unassembled WGS sequence"/>
</dbReference>
<keyword evidence="1" id="KW-0732">Signal</keyword>
<comment type="caution">
    <text evidence="2">The sequence shown here is derived from an EMBL/GenBank/DDBJ whole genome shotgun (WGS) entry which is preliminary data.</text>
</comment>
<sequence length="188" mass="21040">MNAAPDLTLLVPIAFLAAVTYHSSSFIHLEDAAKAVEAIALAERNALLDAKDSPEIFLHKPGGKLFPLRNLTPLPTKLNKLKNCDMTGDFFEENVFQVTEDGYLFRAKIQQEGSKPKKLAVVYDIEFHKSLFDVIPSNDFGWDNPMKGYGMRALPQKLKQLKTALKLWNKEMFGNVYVNILGAQGNVE</sequence>
<evidence type="ECO:0000256" key="1">
    <source>
        <dbReference type="SAM" id="SignalP"/>
    </source>
</evidence>
<gene>
    <name evidence="2" type="ORF">ACH5RR_039419</name>
</gene>
<evidence type="ECO:0000313" key="3">
    <source>
        <dbReference type="Proteomes" id="UP001630127"/>
    </source>
</evidence>
<organism evidence="2 3">
    <name type="scientific">Cinchona calisaya</name>
    <dbReference type="NCBI Taxonomy" id="153742"/>
    <lineage>
        <taxon>Eukaryota</taxon>
        <taxon>Viridiplantae</taxon>
        <taxon>Streptophyta</taxon>
        <taxon>Embryophyta</taxon>
        <taxon>Tracheophyta</taxon>
        <taxon>Spermatophyta</taxon>
        <taxon>Magnoliopsida</taxon>
        <taxon>eudicotyledons</taxon>
        <taxon>Gunneridae</taxon>
        <taxon>Pentapetalae</taxon>
        <taxon>asterids</taxon>
        <taxon>lamiids</taxon>
        <taxon>Gentianales</taxon>
        <taxon>Rubiaceae</taxon>
        <taxon>Cinchonoideae</taxon>
        <taxon>Cinchoneae</taxon>
        <taxon>Cinchona</taxon>
    </lineage>
</organism>
<dbReference type="AlphaFoldDB" id="A0ABD2XZY8"/>
<evidence type="ECO:0008006" key="4">
    <source>
        <dbReference type="Google" id="ProtNLM"/>
    </source>
</evidence>